<dbReference type="HAMAP" id="MF_01161">
    <property type="entry name" value="tRNA_Ile_lys_synt"/>
    <property type="match status" value="1"/>
</dbReference>
<reference evidence="8" key="1">
    <citation type="journal article" date="2021" name="Nat. Commun.">
        <title>Genetic determinants of endophytism in the Arabidopsis root mycobiome.</title>
        <authorList>
            <person name="Mesny F."/>
            <person name="Miyauchi S."/>
            <person name="Thiergart T."/>
            <person name="Pickel B."/>
            <person name="Atanasova L."/>
            <person name="Karlsson M."/>
            <person name="Huettel B."/>
            <person name="Barry K.W."/>
            <person name="Haridas S."/>
            <person name="Chen C."/>
            <person name="Bauer D."/>
            <person name="Andreopoulos W."/>
            <person name="Pangilinan J."/>
            <person name="LaButti K."/>
            <person name="Riley R."/>
            <person name="Lipzen A."/>
            <person name="Clum A."/>
            <person name="Drula E."/>
            <person name="Henrissat B."/>
            <person name="Kohler A."/>
            <person name="Grigoriev I.V."/>
            <person name="Martin F.M."/>
            <person name="Hacquard S."/>
        </authorList>
    </citation>
    <scope>NUCLEOTIDE SEQUENCE</scope>
    <source>
        <strain evidence="8">MPI-SDFR-AT-0068</strain>
    </source>
</reference>
<dbReference type="EMBL" id="JAGPXF010000005">
    <property type="protein sequence ID" value="KAH7241677.1"/>
    <property type="molecule type" value="Genomic_DNA"/>
</dbReference>
<gene>
    <name evidence="8" type="ORF">BKA59DRAFT_421072</name>
</gene>
<sequence>MTTAPRVFHHVPRPISLFEFKDAVEAVCRPRFPTARFARPQRIVLATSGGVDSMALAFLMSRLVRTFRGIKIADNPVHGVLALVIDHQLRDGSAQEAKKVAEELRKFDIKASVSTLGWKEEKRMGFDPRELPNIEGLARTYRYRALGRYCAYHGADSLFFAHHQDDQYETILMRLLGGHGYRGLQGIREANSIPECYDLHGVYKSGLLDDQLRDNPSLSFRPAQREMKRLRRSIRDDLTLEPSPALAAFPRDLVDSYPGSPEIERPSDVPYLKPLDVEDGGVMIYRPLLGFDKDRLIATCEANKVPWVEDATNKDPTLTTRNALRYLVGNHELPRALQKPSILSVGQRSKQRTEFEDAEARRYLIREAVIKDFDPNAGTLSIQFPPRRPFEKRSKRRSFDSENELRKEHRKTIMSIAVRKLIEFVTPEYHLPPLANLENVVNNIVPGMAPKANLTPKAFTMTGVYFHPIVEGNLVRWFLSRAPYTSKQTLPTAKLYLPTYYSPPSPEFMAEEFAEATPSFGHSGWMKAKMFDGRFWVRIGRNRWPMWQVHPYRAEYAKAFRRALPPMRRARLEKLLKHYAPGKIRYALPAIYGVDRKPDPYSTHVTKTLTLLALPTLGIHIPGLERWVKYDVRYKKVDIGLLGHQPRREKKKRLAVHRPLFGPARKKRLRLMGRYGPQ</sequence>
<evidence type="ECO:0000256" key="2">
    <source>
        <dbReference type="ARBA" id="ARBA00022598"/>
    </source>
</evidence>
<keyword evidence="9" id="KW-1185">Reference proteome</keyword>
<evidence type="ECO:0000259" key="7">
    <source>
        <dbReference type="Pfam" id="PF01171"/>
    </source>
</evidence>
<dbReference type="OrthoDB" id="434144at2759"/>
<dbReference type="InterPro" id="IPR012094">
    <property type="entry name" value="tRNA_Ile_lys_synt"/>
</dbReference>
<accession>A0A8K0RTP3</accession>
<keyword evidence="4" id="KW-0547">Nucleotide-binding</keyword>
<dbReference type="CDD" id="cd01992">
    <property type="entry name" value="TilS_N"/>
    <property type="match status" value="1"/>
</dbReference>
<dbReference type="EC" id="6.3.4.19" evidence="1"/>
<dbReference type="AlphaFoldDB" id="A0A8K0RTP3"/>
<keyword evidence="3" id="KW-0819">tRNA processing</keyword>
<evidence type="ECO:0000313" key="9">
    <source>
        <dbReference type="Proteomes" id="UP000813427"/>
    </source>
</evidence>
<dbReference type="Pfam" id="PF01171">
    <property type="entry name" value="ATP_bind_3"/>
    <property type="match status" value="2"/>
</dbReference>
<comment type="catalytic activity">
    <reaction evidence="6">
        <text>cytidine(34) in tRNA(Ile2) + L-lysine + ATP = lysidine(34) in tRNA(Ile2) + AMP + diphosphate + H(+)</text>
        <dbReference type="Rhea" id="RHEA:43744"/>
        <dbReference type="Rhea" id="RHEA-COMP:10625"/>
        <dbReference type="Rhea" id="RHEA-COMP:10670"/>
        <dbReference type="ChEBI" id="CHEBI:15378"/>
        <dbReference type="ChEBI" id="CHEBI:30616"/>
        <dbReference type="ChEBI" id="CHEBI:32551"/>
        <dbReference type="ChEBI" id="CHEBI:33019"/>
        <dbReference type="ChEBI" id="CHEBI:82748"/>
        <dbReference type="ChEBI" id="CHEBI:83665"/>
        <dbReference type="ChEBI" id="CHEBI:456215"/>
        <dbReference type="EC" id="6.3.4.19"/>
    </reaction>
</comment>
<dbReference type="InterPro" id="IPR014729">
    <property type="entry name" value="Rossmann-like_a/b/a_fold"/>
</dbReference>
<dbReference type="InterPro" id="IPR011063">
    <property type="entry name" value="TilS/TtcA_N"/>
</dbReference>
<keyword evidence="5" id="KW-0067">ATP-binding</keyword>
<evidence type="ECO:0000256" key="1">
    <source>
        <dbReference type="ARBA" id="ARBA00013267"/>
    </source>
</evidence>
<dbReference type="PANTHER" id="PTHR43033">
    <property type="entry name" value="TRNA(ILE)-LYSIDINE SYNTHASE-RELATED"/>
    <property type="match status" value="1"/>
</dbReference>
<organism evidence="8 9">
    <name type="scientific">Fusarium tricinctum</name>
    <dbReference type="NCBI Taxonomy" id="61284"/>
    <lineage>
        <taxon>Eukaryota</taxon>
        <taxon>Fungi</taxon>
        <taxon>Dikarya</taxon>
        <taxon>Ascomycota</taxon>
        <taxon>Pezizomycotina</taxon>
        <taxon>Sordariomycetes</taxon>
        <taxon>Hypocreomycetidae</taxon>
        <taxon>Hypocreales</taxon>
        <taxon>Nectriaceae</taxon>
        <taxon>Fusarium</taxon>
        <taxon>Fusarium tricinctum species complex</taxon>
    </lineage>
</organism>
<dbReference type="PANTHER" id="PTHR43033:SF1">
    <property type="entry name" value="TRNA(ILE)-LYSIDINE SYNTHASE-RELATED"/>
    <property type="match status" value="1"/>
</dbReference>
<dbReference type="Gene3D" id="3.40.50.620">
    <property type="entry name" value="HUPs"/>
    <property type="match status" value="1"/>
</dbReference>
<keyword evidence="2" id="KW-0436">Ligase</keyword>
<feature type="domain" description="tRNA(Ile)-lysidine/2-thiocytidine synthase N-terminal" evidence="7">
    <location>
        <begin position="281"/>
        <end position="325"/>
    </location>
</feature>
<comment type="caution">
    <text evidence="8">The sequence shown here is derived from an EMBL/GenBank/DDBJ whole genome shotgun (WGS) entry which is preliminary data.</text>
</comment>
<evidence type="ECO:0000256" key="5">
    <source>
        <dbReference type="ARBA" id="ARBA00022840"/>
    </source>
</evidence>
<evidence type="ECO:0000256" key="6">
    <source>
        <dbReference type="ARBA" id="ARBA00048539"/>
    </source>
</evidence>
<proteinExistence type="inferred from homology"/>
<protein>
    <recommendedName>
        <fullName evidence="1">tRNA(Ile)-lysidine synthetase</fullName>
        <ecNumber evidence="1">6.3.4.19</ecNumber>
    </recommendedName>
</protein>
<dbReference type="GO" id="GO:0005524">
    <property type="term" value="F:ATP binding"/>
    <property type="evidence" value="ECO:0007669"/>
    <property type="project" value="UniProtKB-KW"/>
</dbReference>
<evidence type="ECO:0000313" key="8">
    <source>
        <dbReference type="EMBL" id="KAH7241677.1"/>
    </source>
</evidence>
<dbReference type="Proteomes" id="UP000813427">
    <property type="component" value="Unassembled WGS sequence"/>
</dbReference>
<dbReference type="NCBIfam" id="TIGR02432">
    <property type="entry name" value="lysidine_TilS_N"/>
    <property type="match status" value="1"/>
</dbReference>
<dbReference type="GO" id="GO:0008033">
    <property type="term" value="P:tRNA processing"/>
    <property type="evidence" value="ECO:0007669"/>
    <property type="project" value="UniProtKB-KW"/>
</dbReference>
<evidence type="ECO:0000256" key="3">
    <source>
        <dbReference type="ARBA" id="ARBA00022694"/>
    </source>
</evidence>
<name>A0A8K0RTP3_9HYPO</name>
<evidence type="ECO:0000256" key="4">
    <source>
        <dbReference type="ARBA" id="ARBA00022741"/>
    </source>
</evidence>
<dbReference type="GO" id="GO:0032267">
    <property type="term" value="F:tRNA(Ile)-lysidine synthase activity"/>
    <property type="evidence" value="ECO:0007669"/>
    <property type="project" value="UniProtKB-EC"/>
</dbReference>
<dbReference type="InterPro" id="IPR012795">
    <property type="entry name" value="tRNA_Ile_lys_synt_N"/>
</dbReference>
<dbReference type="SUPFAM" id="SSF52402">
    <property type="entry name" value="Adenine nucleotide alpha hydrolases-like"/>
    <property type="match status" value="1"/>
</dbReference>
<feature type="domain" description="tRNA(Ile)-lysidine/2-thiocytidine synthase N-terminal" evidence="7">
    <location>
        <begin position="43"/>
        <end position="193"/>
    </location>
</feature>